<feature type="domain" description="Gfo/Idh/MocA-like oxidoreductase N-terminal" evidence="1">
    <location>
        <begin position="1"/>
        <end position="118"/>
    </location>
</feature>
<dbReference type="Pfam" id="PF01408">
    <property type="entry name" value="GFO_IDH_MocA"/>
    <property type="match status" value="1"/>
</dbReference>
<protein>
    <submittedName>
        <fullName evidence="2">Gfo/Idh/MocA family oxidoreductase</fullName>
    </submittedName>
</protein>
<sequence length="303" mass="34386">MRVGVIGIGKMGENHLRTYLSLDNHCQLVGIYDNDEKKGNEVADKYKVKQFNSIENLLKSVDAVSIAVPTEFHYEIGLLCVQYNVHMLMEKPVTDSVEQAKDLLHKANRTGVKFQVGHIELFNPLISVLANELENEKIIGMDFHRMSPYDEKNRNVDVVKDLMIHDLYILEELLKDKIVESYTLGKTLENTPKHAVVITRSSEGVIAKLTASFKSKRKIRTIQILTEDAFIEVDILNNNIRIKRDTITQNIKLENNMLPLSIQLLDFINCIKLDKIPSVSGEDGIRTLKTTNEISNAIKKGIT</sequence>
<dbReference type="SUPFAM" id="SSF55347">
    <property type="entry name" value="Glyceraldehyde-3-phosphate dehydrogenase-like, C-terminal domain"/>
    <property type="match status" value="1"/>
</dbReference>
<comment type="caution">
    <text evidence="2">The sequence shown here is derived from an EMBL/GenBank/DDBJ whole genome shotgun (WGS) entry which is preliminary data.</text>
</comment>
<reference evidence="2 3" key="1">
    <citation type="submission" date="2023-06" db="EMBL/GenBank/DDBJ databases">
        <title>Aquibacillus rhizosphaerae LR5S19.</title>
        <authorList>
            <person name="Sun J.-Q."/>
        </authorList>
    </citation>
    <scope>NUCLEOTIDE SEQUENCE [LARGE SCALE GENOMIC DNA]</scope>
    <source>
        <strain evidence="2 3">LR5S19</strain>
    </source>
</reference>
<dbReference type="SUPFAM" id="SSF51735">
    <property type="entry name" value="NAD(P)-binding Rossmann-fold domains"/>
    <property type="match status" value="1"/>
</dbReference>
<evidence type="ECO:0000259" key="1">
    <source>
        <dbReference type="Pfam" id="PF01408"/>
    </source>
</evidence>
<name>A0ABT7L1R1_9BACI</name>
<proteinExistence type="predicted"/>
<evidence type="ECO:0000313" key="3">
    <source>
        <dbReference type="Proteomes" id="UP001235343"/>
    </source>
</evidence>
<dbReference type="PANTHER" id="PTHR43377">
    <property type="entry name" value="BILIVERDIN REDUCTASE A"/>
    <property type="match status" value="1"/>
</dbReference>
<dbReference type="Gene3D" id="3.40.50.720">
    <property type="entry name" value="NAD(P)-binding Rossmann-like Domain"/>
    <property type="match status" value="1"/>
</dbReference>
<evidence type="ECO:0000313" key="2">
    <source>
        <dbReference type="EMBL" id="MDL4839758.1"/>
    </source>
</evidence>
<keyword evidence="3" id="KW-1185">Reference proteome</keyword>
<dbReference type="InterPro" id="IPR000683">
    <property type="entry name" value="Gfo/Idh/MocA-like_OxRdtase_N"/>
</dbReference>
<dbReference type="RefSeq" id="WP_285930711.1">
    <property type="nucleotide sequence ID" value="NZ_JASTZU010000018.1"/>
</dbReference>
<gene>
    <name evidence="2" type="ORF">QQS35_04710</name>
</gene>
<dbReference type="InterPro" id="IPR036291">
    <property type="entry name" value="NAD(P)-bd_dom_sf"/>
</dbReference>
<dbReference type="PANTHER" id="PTHR43377:SF1">
    <property type="entry name" value="BILIVERDIN REDUCTASE A"/>
    <property type="match status" value="1"/>
</dbReference>
<dbReference type="InterPro" id="IPR051450">
    <property type="entry name" value="Gfo/Idh/MocA_Oxidoreductases"/>
</dbReference>
<dbReference type="EMBL" id="JASTZU010000018">
    <property type="protein sequence ID" value="MDL4839758.1"/>
    <property type="molecule type" value="Genomic_DNA"/>
</dbReference>
<dbReference type="Proteomes" id="UP001235343">
    <property type="component" value="Unassembled WGS sequence"/>
</dbReference>
<organism evidence="2 3">
    <name type="scientific">Aquibacillus rhizosphaerae</name>
    <dbReference type="NCBI Taxonomy" id="3051431"/>
    <lineage>
        <taxon>Bacteria</taxon>
        <taxon>Bacillati</taxon>
        <taxon>Bacillota</taxon>
        <taxon>Bacilli</taxon>
        <taxon>Bacillales</taxon>
        <taxon>Bacillaceae</taxon>
        <taxon>Aquibacillus</taxon>
    </lineage>
</organism>
<dbReference type="Gene3D" id="3.30.360.10">
    <property type="entry name" value="Dihydrodipicolinate Reductase, domain 2"/>
    <property type="match status" value="1"/>
</dbReference>
<accession>A0ABT7L1R1</accession>